<dbReference type="GO" id="GO:0009432">
    <property type="term" value="P:SOS response"/>
    <property type="evidence" value="ECO:0007669"/>
    <property type="project" value="TreeGrafter"/>
</dbReference>
<sequence length="487" mass="55386">MAILIVTDQTDRWPSDDPAVTVVDPKAYITQPQFSEMRGAKVFNLCQTYRYQSVGYYVSLLAEARGHRPVPSVGAMQDWKTRSIIRLITEDLDELIQKSLAPIKSNKFTLSIYFGKNMAKRYDTLAWRLFNLFQAPLLRAKFMLEKDRWQLTGVGGISASDVPDAHWPFIVETALEHFAKRRSVAKAKKTRFDMAILRNPDDPEPPSDEVALQKFAKAAAQQGISTEYISRDDYGRLAEFDALFIRDTTAVNHYTYRFARRAAAEGLVVIDDPTSILLCTNKVYLAELLARHKIPVPRTVVVHRENADQLAETLGFPCVLKRPDSAFSRGVVKVKDPAELDVKLKEFFADSELIIAQEFLPTDFDWRIGVFDRTPMYACKYYMARGHWQIIRHDQPNRGRYGKLETLPVELAPRKAVQVALKAANLIGDGLYGVDVKESDGKFYVIEVNDNPNINAGCEDAVLKEELYRRMVSIFVKRIEQHKAGVE</sequence>
<dbReference type="Pfam" id="PF14401">
    <property type="entry name" value="RLAN"/>
    <property type="match status" value="1"/>
</dbReference>
<evidence type="ECO:0000313" key="3">
    <source>
        <dbReference type="EMBL" id="PQO36221.1"/>
    </source>
</evidence>
<evidence type="ECO:0000259" key="2">
    <source>
        <dbReference type="PROSITE" id="PS50975"/>
    </source>
</evidence>
<proteinExistence type="predicted"/>
<comment type="caution">
    <text evidence="3">The sequence shown here is derived from an EMBL/GenBank/DDBJ whole genome shotgun (WGS) entry which is preliminary data.</text>
</comment>
<dbReference type="PROSITE" id="PS50975">
    <property type="entry name" value="ATP_GRASP"/>
    <property type="match status" value="1"/>
</dbReference>
<evidence type="ECO:0000313" key="4">
    <source>
        <dbReference type="Proteomes" id="UP000238322"/>
    </source>
</evidence>
<dbReference type="SUPFAM" id="SSF56059">
    <property type="entry name" value="Glutathione synthetase ATP-binding domain-like"/>
    <property type="match status" value="1"/>
</dbReference>
<dbReference type="AlphaFoldDB" id="A0A2S8FVK4"/>
<dbReference type="OrthoDB" id="9800957at2"/>
<protein>
    <submittedName>
        <fullName evidence="3">RimK family alpha-L-glutamate ligase</fullName>
    </submittedName>
</protein>
<reference evidence="3 4" key="1">
    <citation type="submission" date="2018-02" db="EMBL/GenBank/DDBJ databases">
        <title>Comparative genomes isolates from brazilian mangrove.</title>
        <authorList>
            <person name="Araujo J.E."/>
            <person name="Taketani R.G."/>
            <person name="Silva M.C.P."/>
            <person name="Loureco M.V."/>
            <person name="Andreote F.D."/>
        </authorList>
    </citation>
    <scope>NUCLEOTIDE SEQUENCE [LARGE SCALE GENOMIC DNA]</scope>
    <source>
        <strain evidence="3 4">Hex-1 MGV</strain>
    </source>
</reference>
<dbReference type="GO" id="GO:0005524">
    <property type="term" value="F:ATP binding"/>
    <property type="evidence" value="ECO:0007669"/>
    <property type="project" value="UniProtKB-UniRule"/>
</dbReference>
<dbReference type="GO" id="GO:0005737">
    <property type="term" value="C:cytoplasm"/>
    <property type="evidence" value="ECO:0007669"/>
    <property type="project" value="TreeGrafter"/>
</dbReference>
<name>A0A2S8FVK4_9BACT</name>
<keyword evidence="3" id="KW-0436">Ligase</keyword>
<dbReference type="Proteomes" id="UP000238322">
    <property type="component" value="Unassembled WGS sequence"/>
</dbReference>
<dbReference type="InterPro" id="IPR011761">
    <property type="entry name" value="ATP-grasp"/>
</dbReference>
<keyword evidence="1" id="KW-0547">Nucleotide-binding</keyword>
<dbReference type="Gene3D" id="3.40.50.20">
    <property type="match status" value="1"/>
</dbReference>
<keyword evidence="1" id="KW-0067">ATP-binding</keyword>
<dbReference type="InterPro" id="IPR013651">
    <property type="entry name" value="ATP-grasp_RimK-type"/>
</dbReference>
<dbReference type="PANTHER" id="PTHR21621">
    <property type="entry name" value="RIBOSOMAL PROTEIN S6 MODIFICATION PROTEIN"/>
    <property type="match status" value="1"/>
</dbReference>
<feature type="domain" description="ATP-grasp" evidence="2">
    <location>
        <begin position="286"/>
        <end position="476"/>
    </location>
</feature>
<organism evidence="3 4">
    <name type="scientific">Blastopirellula marina</name>
    <dbReference type="NCBI Taxonomy" id="124"/>
    <lineage>
        <taxon>Bacteria</taxon>
        <taxon>Pseudomonadati</taxon>
        <taxon>Planctomycetota</taxon>
        <taxon>Planctomycetia</taxon>
        <taxon>Pirellulales</taxon>
        <taxon>Pirellulaceae</taxon>
        <taxon>Blastopirellula</taxon>
    </lineage>
</organism>
<dbReference type="EMBL" id="PUHY01000006">
    <property type="protein sequence ID" value="PQO36221.1"/>
    <property type="molecule type" value="Genomic_DNA"/>
</dbReference>
<evidence type="ECO:0000256" key="1">
    <source>
        <dbReference type="PROSITE-ProRule" id="PRU00409"/>
    </source>
</evidence>
<dbReference type="Pfam" id="PF08443">
    <property type="entry name" value="RimK"/>
    <property type="match status" value="1"/>
</dbReference>
<dbReference type="PANTHER" id="PTHR21621:SF0">
    <property type="entry name" value="BETA-CITRYLGLUTAMATE SYNTHASE B-RELATED"/>
    <property type="match status" value="1"/>
</dbReference>
<accession>A0A2S8FVK4</accession>
<dbReference type="GO" id="GO:0018169">
    <property type="term" value="F:ribosomal S6-glutamic acid ligase activity"/>
    <property type="evidence" value="ECO:0007669"/>
    <property type="project" value="TreeGrafter"/>
</dbReference>
<gene>
    <name evidence="3" type="ORF">C5Y83_09910</name>
</gene>
<dbReference type="InterPro" id="IPR025839">
    <property type="entry name" value="RLAN_dom"/>
</dbReference>
<dbReference type="Gene3D" id="3.30.1490.20">
    <property type="entry name" value="ATP-grasp fold, A domain"/>
    <property type="match status" value="1"/>
</dbReference>
<dbReference type="InterPro" id="IPR013815">
    <property type="entry name" value="ATP_grasp_subdomain_1"/>
</dbReference>
<dbReference type="Gene3D" id="3.30.470.20">
    <property type="entry name" value="ATP-grasp fold, B domain"/>
    <property type="match status" value="1"/>
</dbReference>
<dbReference type="GO" id="GO:0046872">
    <property type="term" value="F:metal ion binding"/>
    <property type="evidence" value="ECO:0007669"/>
    <property type="project" value="InterPro"/>
</dbReference>
<dbReference type="RefSeq" id="WP_105329511.1">
    <property type="nucleotide sequence ID" value="NZ_PUHY01000006.1"/>
</dbReference>